<dbReference type="AlphaFoldDB" id="A0AA43QPV9"/>
<protein>
    <submittedName>
        <fullName evidence="2">Uncharacterized protein</fullName>
    </submittedName>
</protein>
<sequence>MENMIAPKLGGNVTTSGNLTGDTGLSPSSTVSYDNSTSLDNSDQFVVPNTNPRLKGVVAWPNPRYLLDKDSVTTCVRALAARMKAMPIHDIIPGPENELYGPLSLTLNPLHNIGQASWMTYWEAASVLTFFNQYMAHGASYGNFYVYIFRSSDCIGTINLGFNPLSSNTTSDNDQPGSGSANGSVAYALPNGPALNITNAFSGIGAVSSGFPPGPCPPEDVTFYEVPHSNPVVTLKFQNFDTSRTRPPWRPQPGRDESTVRELLARVVSDYSTPADINKAMTDDAYNYEAEAGGGQWVYVLMFPTGPEPGDEDHVLRQGNWVDTLRGLQDFLAAYPGLALRFETYVTYPDDPSMESFAAKGTLAMEYLAKGNADVTS</sequence>
<gene>
    <name evidence="2" type="ORF">OHK93_001626</name>
</gene>
<feature type="region of interest" description="Disordered" evidence="1">
    <location>
        <begin position="1"/>
        <end position="34"/>
    </location>
</feature>
<dbReference type="EMBL" id="JAPUFD010000011">
    <property type="protein sequence ID" value="MDI1490423.1"/>
    <property type="molecule type" value="Genomic_DNA"/>
</dbReference>
<dbReference type="Proteomes" id="UP001161017">
    <property type="component" value="Unassembled WGS sequence"/>
</dbReference>
<organism evidence="2 3">
    <name type="scientific">Ramalina farinacea</name>
    <dbReference type="NCBI Taxonomy" id="258253"/>
    <lineage>
        <taxon>Eukaryota</taxon>
        <taxon>Fungi</taxon>
        <taxon>Dikarya</taxon>
        <taxon>Ascomycota</taxon>
        <taxon>Pezizomycotina</taxon>
        <taxon>Lecanoromycetes</taxon>
        <taxon>OSLEUM clade</taxon>
        <taxon>Lecanoromycetidae</taxon>
        <taxon>Lecanorales</taxon>
        <taxon>Lecanorineae</taxon>
        <taxon>Ramalinaceae</taxon>
        <taxon>Ramalina</taxon>
    </lineage>
</organism>
<evidence type="ECO:0000256" key="1">
    <source>
        <dbReference type="SAM" id="MobiDB-lite"/>
    </source>
</evidence>
<accession>A0AA43QPV9</accession>
<comment type="caution">
    <text evidence="2">The sequence shown here is derived from an EMBL/GenBank/DDBJ whole genome shotgun (WGS) entry which is preliminary data.</text>
</comment>
<evidence type="ECO:0000313" key="2">
    <source>
        <dbReference type="EMBL" id="MDI1490423.1"/>
    </source>
</evidence>
<reference evidence="2" key="1">
    <citation type="journal article" date="2023" name="Genome Biol. Evol.">
        <title>First Whole Genome Sequence and Flow Cytometry Genome Size Data for the Lichen-Forming Fungus Ramalina farinacea (Ascomycota).</title>
        <authorList>
            <person name="Llewellyn T."/>
            <person name="Mian S."/>
            <person name="Hill R."/>
            <person name="Leitch I.J."/>
            <person name="Gaya E."/>
        </authorList>
    </citation>
    <scope>NUCLEOTIDE SEQUENCE</scope>
    <source>
        <strain evidence="2">LIQ254RAFAR</strain>
    </source>
</reference>
<keyword evidence="3" id="KW-1185">Reference proteome</keyword>
<evidence type="ECO:0000313" key="3">
    <source>
        <dbReference type="Proteomes" id="UP001161017"/>
    </source>
</evidence>
<name>A0AA43QPV9_9LECA</name>
<feature type="compositionally biased region" description="Polar residues" evidence="1">
    <location>
        <begin position="12"/>
        <end position="34"/>
    </location>
</feature>
<proteinExistence type="predicted"/>